<proteinExistence type="predicted"/>
<dbReference type="Pfam" id="PF17400">
    <property type="entry name" value="DUF5406"/>
    <property type="match status" value="1"/>
</dbReference>
<dbReference type="RefSeq" id="WP_002350671.1">
    <property type="nucleotide sequence ID" value="NZ_JH808648.1"/>
</dbReference>
<organism evidence="1 2">
    <name type="scientific">Enterococcus faecium R496</name>
    <dbReference type="NCBI Taxonomy" id="1134836"/>
    <lineage>
        <taxon>Bacteria</taxon>
        <taxon>Bacillati</taxon>
        <taxon>Bacillota</taxon>
        <taxon>Bacilli</taxon>
        <taxon>Lactobacillales</taxon>
        <taxon>Enterococcaceae</taxon>
        <taxon>Enterococcus</taxon>
    </lineage>
</organism>
<accession>A0AAV3GT39</accession>
<protein>
    <recommendedName>
        <fullName evidence="3">HesB-like protein</fullName>
    </recommendedName>
</protein>
<gene>
    <name evidence="1" type="ORF">HMPREF1378_02400</name>
</gene>
<evidence type="ECO:0000313" key="1">
    <source>
        <dbReference type="EMBL" id="EJX50289.1"/>
    </source>
</evidence>
<reference evidence="1 2" key="1">
    <citation type="submission" date="2012-04" db="EMBL/GenBank/DDBJ databases">
        <authorList>
            <person name="Weinstock G."/>
            <person name="Sodergren E."/>
            <person name="Lobos E.A."/>
            <person name="Fulton L."/>
            <person name="Fulton R."/>
            <person name="Courtney L."/>
            <person name="Fronick C."/>
            <person name="O'Laughlin M."/>
            <person name="Godfrey J."/>
            <person name="Wilson R.M."/>
            <person name="Miner T."/>
            <person name="Farmer C."/>
            <person name="Delehaunty K."/>
            <person name="Cordes M."/>
            <person name="Minx P."/>
            <person name="Tomlinson C."/>
            <person name="Chen J."/>
            <person name="Wollam A."/>
            <person name="Pepin K.H."/>
            <person name="Bhonagiri V."/>
            <person name="Zhang X."/>
            <person name="Suruliraj S."/>
            <person name="Warren W."/>
            <person name="Mitreva M."/>
            <person name="Mardis E.R."/>
            <person name="Wilson R.K."/>
        </authorList>
    </citation>
    <scope>NUCLEOTIDE SEQUENCE [LARGE SCALE GENOMIC DNA]</scope>
    <source>
        <strain evidence="1 2">R496</strain>
    </source>
</reference>
<sequence length="108" mass="12406">MKELTIYDPNISWAKHTIKVSFMIWGYKGYVTYKVGGNTKGLSLIAIDSDDLYDANFEDNPVNFRDLDEDWFSMELTNDKGDSTLVEDEFDRLGDYIVGVEIIAHEPE</sequence>
<evidence type="ECO:0008006" key="3">
    <source>
        <dbReference type="Google" id="ProtNLM"/>
    </source>
</evidence>
<comment type="caution">
    <text evidence="1">The sequence shown here is derived from an EMBL/GenBank/DDBJ whole genome shotgun (WGS) entry which is preliminary data.</text>
</comment>
<evidence type="ECO:0000313" key="2">
    <source>
        <dbReference type="Proteomes" id="UP000006402"/>
    </source>
</evidence>
<dbReference type="EMBL" id="AMAH01000174">
    <property type="protein sequence ID" value="EJX50289.1"/>
    <property type="molecule type" value="Genomic_DNA"/>
</dbReference>
<dbReference type="AlphaFoldDB" id="A0AAV3GT39"/>
<dbReference type="Proteomes" id="UP000006402">
    <property type="component" value="Unassembled WGS sequence"/>
</dbReference>
<dbReference type="InterPro" id="IPR035387">
    <property type="entry name" value="DUF5406"/>
</dbReference>
<name>A0AAV3GT39_ENTFC</name>